<dbReference type="InterPro" id="IPR047676">
    <property type="entry name" value="FxLYD_dom"/>
</dbReference>
<dbReference type="EMBL" id="CP003587">
    <property type="protein sequence ID" value="AGY57000.1"/>
    <property type="molecule type" value="Genomic_DNA"/>
</dbReference>
<dbReference type="HOGENOM" id="CLU_1914087_0_0_3"/>
<keyword evidence="2" id="KW-1185">Reference proteome</keyword>
<dbReference type="STRING" id="1183438.GKIL_0754"/>
<proteinExistence type="predicted"/>
<dbReference type="KEGG" id="glj:GKIL_0754"/>
<sequence length="132" mass="14585">MGRAGWAVLSVGALTLCSCNNLRIEPVKVEIANLTARSCSPESLLGLPPDERRAICYEIQGTAHNASSRDLRKVNLYGVIEDAEGTIVREGRIGNLPDLDHGRTVPFNVRVFFSQKIREPLKFDAFRARGFS</sequence>
<dbReference type="OrthoDB" id="572162at2"/>
<name>U5QH69_GLOK1</name>
<gene>
    <name evidence="1" type="ORF">GKIL_0754</name>
</gene>
<reference evidence="1 2" key="1">
    <citation type="journal article" date="2013" name="PLoS ONE">
        <title>Cultivation and Complete Genome Sequencing of Gloeobacter kilaueensis sp. nov., from a Lava Cave in Kilauea Caldera, Hawai'i.</title>
        <authorList>
            <person name="Saw J.H."/>
            <person name="Schatz M."/>
            <person name="Brown M.V."/>
            <person name="Kunkel D.D."/>
            <person name="Foster J.S."/>
            <person name="Shick H."/>
            <person name="Christensen S."/>
            <person name="Hou S."/>
            <person name="Wan X."/>
            <person name="Donachie S.P."/>
        </authorList>
    </citation>
    <scope>NUCLEOTIDE SEQUENCE [LARGE SCALE GENOMIC DNA]</scope>
    <source>
        <strain evidence="2">JS</strain>
    </source>
</reference>
<accession>U5QH69</accession>
<evidence type="ECO:0008006" key="3">
    <source>
        <dbReference type="Google" id="ProtNLM"/>
    </source>
</evidence>
<organism evidence="1 2">
    <name type="scientific">Gloeobacter kilaueensis (strain ATCC BAA-2537 / CCAP 1431/1 / ULC 316 / JS1)</name>
    <dbReference type="NCBI Taxonomy" id="1183438"/>
    <lineage>
        <taxon>Bacteria</taxon>
        <taxon>Bacillati</taxon>
        <taxon>Cyanobacteriota</taxon>
        <taxon>Cyanophyceae</taxon>
        <taxon>Gloeobacterales</taxon>
        <taxon>Gloeobacteraceae</taxon>
        <taxon>Gloeobacter</taxon>
    </lineage>
</organism>
<protein>
    <recommendedName>
        <fullName evidence="3">Lipoprotein</fullName>
    </recommendedName>
</protein>
<evidence type="ECO:0000313" key="1">
    <source>
        <dbReference type="EMBL" id="AGY57000.1"/>
    </source>
</evidence>
<dbReference type="PROSITE" id="PS51257">
    <property type="entry name" value="PROKAR_LIPOPROTEIN"/>
    <property type="match status" value="1"/>
</dbReference>
<dbReference type="RefSeq" id="WP_023172049.1">
    <property type="nucleotide sequence ID" value="NC_022600.1"/>
</dbReference>
<evidence type="ECO:0000313" key="2">
    <source>
        <dbReference type="Proteomes" id="UP000017396"/>
    </source>
</evidence>
<dbReference type="Proteomes" id="UP000017396">
    <property type="component" value="Chromosome"/>
</dbReference>
<dbReference type="AlphaFoldDB" id="U5QH69"/>
<dbReference type="NCBIfam" id="NF038353">
    <property type="entry name" value="FxLYD_dom"/>
    <property type="match status" value="1"/>
</dbReference>